<evidence type="ECO:0000313" key="7">
    <source>
        <dbReference type="EMBL" id="MBB3174824.1"/>
    </source>
</evidence>
<dbReference type="Gene3D" id="1.20.140.10">
    <property type="entry name" value="Butyryl-CoA Dehydrogenase, subunit A, domain 3"/>
    <property type="match status" value="1"/>
</dbReference>
<comment type="caution">
    <text evidence="7">The sequence shown here is derived from an EMBL/GenBank/DDBJ whole genome shotgun (WGS) entry which is preliminary data.</text>
</comment>
<dbReference type="Proteomes" id="UP000557688">
    <property type="component" value="Unassembled WGS sequence"/>
</dbReference>
<feature type="domain" description="Acyl-CoA oxidase/dehydrogenase middle" evidence="4">
    <location>
        <begin position="134"/>
        <end position="214"/>
    </location>
</feature>
<feature type="domain" description="Acyl-CoA dehydrogenase C-terminal" evidence="6">
    <location>
        <begin position="248"/>
        <end position="382"/>
    </location>
</feature>
<dbReference type="Gene3D" id="2.40.110.10">
    <property type="entry name" value="Butyryl-CoA Dehydrogenase, subunit A, domain 2"/>
    <property type="match status" value="1"/>
</dbReference>
<dbReference type="PANTHER" id="PTHR48083:SF19">
    <property type="entry name" value="FLAVIN-DEPENDENT MONOOXYGENASE, OXYGENASE SUBUNIT HSAA"/>
    <property type="match status" value="1"/>
</dbReference>
<dbReference type="Pfam" id="PF08028">
    <property type="entry name" value="Acyl-CoA_dh_2"/>
    <property type="match status" value="1"/>
</dbReference>
<dbReference type="InterPro" id="IPR050741">
    <property type="entry name" value="Acyl-CoA_dehydrogenase"/>
</dbReference>
<evidence type="ECO:0000313" key="9">
    <source>
        <dbReference type="Proteomes" id="UP000557688"/>
    </source>
</evidence>
<dbReference type="AlphaFoldDB" id="A0A839V2U7"/>
<dbReference type="Proteomes" id="UP000565205">
    <property type="component" value="Unassembled WGS sequence"/>
</dbReference>
<keyword evidence="1" id="KW-0285">Flavoprotein</keyword>
<organism evidence="7 9">
    <name type="scientific">Endobacter medicaginis</name>
    <dbReference type="NCBI Taxonomy" id="1181271"/>
    <lineage>
        <taxon>Bacteria</taxon>
        <taxon>Pseudomonadati</taxon>
        <taxon>Pseudomonadota</taxon>
        <taxon>Alphaproteobacteria</taxon>
        <taxon>Acetobacterales</taxon>
        <taxon>Acetobacteraceae</taxon>
        <taxon>Endobacter</taxon>
    </lineage>
</organism>
<dbReference type="PANTHER" id="PTHR48083">
    <property type="entry name" value="MEDIUM-CHAIN SPECIFIC ACYL-COA DEHYDROGENASE, MITOCHONDRIAL-RELATED"/>
    <property type="match status" value="1"/>
</dbReference>
<dbReference type="InterPro" id="IPR013786">
    <property type="entry name" value="AcylCoA_DH/ox_N"/>
</dbReference>
<dbReference type="Pfam" id="PF02770">
    <property type="entry name" value="Acyl-CoA_dh_M"/>
    <property type="match status" value="1"/>
</dbReference>
<dbReference type="InterPro" id="IPR009100">
    <property type="entry name" value="AcylCoA_DH/oxidase_NM_dom_sf"/>
</dbReference>
<dbReference type="GO" id="GO:0005737">
    <property type="term" value="C:cytoplasm"/>
    <property type="evidence" value="ECO:0007669"/>
    <property type="project" value="TreeGrafter"/>
</dbReference>
<keyword evidence="9" id="KW-1185">Reference proteome</keyword>
<dbReference type="InterPro" id="IPR013107">
    <property type="entry name" value="Acyl-CoA_DH_C"/>
</dbReference>
<evidence type="ECO:0000313" key="8">
    <source>
        <dbReference type="EMBL" id="NVN30152.1"/>
    </source>
</evidence>
<dbReference type="InterPro" id="IPR037069">
    <property type="entry name" value="AcylCoA_DH/ox_N_sf"/>
</dbReference>
<dbReference type="GO" id="GO:0033539">
    <property type="term" value="P:fatty acid beta-oxidation using acyl-CoA dehydrogenase"/>
    <property type="evidence" value="ECO:0007669"/>
    <property type="project" value="TreeGrafter"/>
</dbReference>
<dbReference type="EMBL" id="JABXXQ010000110">
    <property type="protein sequence ID" value="NVN30152.1"/>
    <property type="molecule type" value="Genomic_DNA"/>
</dbReference>
<dbReference type="GO" id="GO:0016712">
    <property type="term" value="F:oxidoreductase activity, acting on paired donors, with incorporation or reduction of molecular oxygen, reduced flavin or flavoprotein as one donor, and incorporation of one atom of oxygen"/>
    <property type="evidence" value="ECO:0007669"/>
    <property type="project" value="TreeGrafter"/>
</dbReference>
<dbReference type="GO" id="GO:0050660">
    <property type="term" value="F:flavin adenine dinucleotide binding"/>
    <property type="evidence" value="ECO:0007669"/>
    <property type="project" value="InterPro"/>
</dbReference>
<keyword evidence="2" id="KW-0560">Oxidoreductase</keyword>
<evidence type="ECO:0000259" key="4">
    <source>
        <dbReference type="Pfam" id="PF02770"/>
    </source>
</evidence>
<evidence type="ECO:0000259" key="6">
    <source>
        <dbReference type="Pfam" id="PF08028"/>
    </source>
</evidence>
<evidence type="ECO:0000256" key="2">
    <source>
        <dbReference type="ARBA" id="ARBA00023002"/>
    </source>
</evidence>
<evidence type="ECO:0000256" key="3">
    <source>
        <dbReference type="ARBA" id="ARBA00049661"/>
    </source>
</evidence>
<evidence type="ECO:0000313" key="10">
    <source>
        <dbReference type="Proteomes" id="UP000565205"/>
    </source>
</evidence>
<dbReference type="InterPro" id="IPR036250">
    <property type="entry name" value="AcylCo_DH-like_C"/>
</dbReference>
<proteinExistence type="inferred from homology"/>
<accession>A0A839V2U7</accession>
<dbReference type="InterPro" id="IPR006091">
    <property type="entry name" value="Acyl-CoA_Oxase/DH_mid-dom"/>
</dbReference>
<reference evidence="7 9" key="2">
    <citation type="submission" date="2020-08" db="EMBL/GenBank/DDBJ databases">
        <title>Genomic Encyclopedia of Type Strains, Phase III (KMG-III): the genomes of soil and plant-associated and newly described type strains.</title>
        <authorList>
            <person name="Whitman W."/>
        </authorList>
    </citation>
    <scope>NUCLEOTIDE SEQUENCE [LARGE SCALE GENOMIC DNA]</scope>
    <source>
        <strain evidence="7 9">CECT 8088</strain>
    </source>
</reference>
<dbReference type="Gene3D" id="1.10.540.10">
    <property type="entry name" value="Acyl-CoA dehydrogenase/oxidase, N-terminal domain"/>
    <property type="match status" value="1"/>
</dbReference>
<name>A0A839V2U7_9PROT</name>
<dbReference type="GO" id="GO:0003995">
    <property type="term" value="F:acyl-CoA dehydrogenase activity"/>
    <property type="evidence" value="ECO:0007669"/>
    <property type="project" value="TreeGrafter"/>
</dbReference>
<sequence length="422" mass="45970">MTVTAAPTSPGHDPRIEALRARFRPVFARIAEGAVAREQQRQLAYDAVGWLREAGFTALRVPEDFGGGGVRLTELFALITELATADSNLPQIIRAHFGFVEALLAEPDRAKVAPWLRLVADGAIFGAAMAEQASVTSVTTTLTPRLQGGWRLDGHKYYSTGTLYADWISVIAAEGDDRVLVAIEADAPGVERVDDWDGFGQRLTGSGTTRFDGVDVPADRVIARNRLAELPSEPFFTAFWQQFHLATLAGIGRAILRDAIAFTLPRSRTFYRPGRSVPREDAVVQRVIGRLSALAFSAETLAARVAASLDAVAELHRSGPRRDARLVAVEIEAYQAQQIILEQVLEAANLLFEVGGASAVSQTRALDRHWRNARVLASHNPANQRERDLGDWYLNGVLPADLWARNHAAQASSAQQAEPAAR</sequence>
<dbReference type="SUPFAM" id="SSF56645">
    <property type="entry name" value="Acyl-CoA dehydrogenase NM domain-like"/>
    <property type="match status" value="1"/>
</dbReference>
<reference evidence="8 10" key="1">
    <citation type="submission" date="2020-06" db="EMBL/GenBank/DDBJ databases">
        <title>Description of novel acetic acid bacteria.</title>
        <authorList>
            <person name="Sombolestani A."/>
        </authorList>
    </citation>
    <scope>NUCLEOTIDE SEQUENCE [LARGE SCALE GENOMIC DNA]</scope>
    <source>
        <strain evidence="8 10">LMG 26838</strain>
    </source>
</reference>
<feature type="domain" description="Acyl-CoA dehydrogenase/oxidase N-terminal" evidence="5">
    <location>
        <begin position="17"/>
        <end position="116"/>
    </location>
</feature>
<evidence type="ECO:0000256" key="1">
    <source>
        <dbReference type="ARBA" id="ARBA00022630"/>
    </source>
</evidence>
<gene>
    <name evidence="7" type="ORF">FHR90_002671</name>
    <name evidence="8" type="ORF">HUK83_07370</name>
</gene>
<comment type="similarity">
    <text evidence="3">Belongs to the HpaH/HsaA monooxygenase family.</text>
</comment>
<dbReference type="RefSeq" id="WP_176623442.1">
    <property type="nucleotide sequence ID" value="NZ_JABXXQ010000110.1"/>
</dbReference>
<dbReference type="Pfam" id="PF02771">
    <property type="entry name" value="Acyl-CoA_dh_N"/>
    <property type="match status" value="1"/>
</dbReference>
<dbReference type="EMBL" id="JACHXV010000012">
    <property type="protein sequence ID" value="MBB3174824.1"/>
    <property type="molecule type" value="Genomic_DNA"/>
</dbReference>
<evidence type="ECO:0000259" key="5">
    <source>
        <dbReference type="Pfam" id="PF02771"/>
    </source>
</evidence>
<dbReference type="PIRSF" id="PIRSF016578">
    <property type="entry name" value="HsaA"/>
    <property type="match status" value="1"/>
</dbReference>
<dbReference type="InterPro" id="IPR046373">
    <property type="entry name" value="Acyl-CoA_Oxase/DH_mid-dom_sf"/>
</dbReference>
<dbReference type="SUPFAM" id="SSF47203">
    <property type="entry name" value="Acyl-CoA dehydrogenase C-terminal domain-like"/>
    <property type="match status" value="1"/>
</dbReference>
<protein>
    <submittedName>
        <fullName evidence="8">Acyl-CoA dehydrogenase family protein</fullName>
    </submittedName>
    <submittedName>
        <fullName evidence="7">Alkylation response protein AidB-like acyl-CoA dehydrogenase</fullName>
    </submittedName>
</protein>